<dbReference type="AlphaFoldDB" id="A0A9N9PJ52"/>
<feature type="non-terminal residue" evidence="2">
    <location>
        <position position="139"/>
    </location>
</feature>
<evidence type="ECO:0000313" key="2">
    <source>
        <dbReference type="EMBL" id="CAG8825147.1"/>
    </source>
</evidence>
<sequence>ENSFLKFKNDIIEILKDNFEINEYFDSKIISNDRDKDIMISKEGIEILITCKYRPVKNIRFSDIERTAAASKLYKVQGVIVTNLGYSEKAKKIAKEYKILLTQKSDIKHKLVFYIKKVIEEKELDILEDIEKEENICLY</sequence>
<dbReference type="GO" id="GO:0009307">
    <property type="term" value="P:DNA restriction-modification system"/>
    <property type="evidence" value="ECO:0007669"/>
    <property type="project" value="InterPro"/>
</dbReference>
<keyword evidence="3" id="KW-1185">Reference proteome</keyword>
<dbReference type="Proteomes" id="UP000789405">
    <property type="component" value="Unassembled WGS sequence"/>
</dbReference>
<feature type="non-terminal residue" evidence="2">
    <location>
        <position position="1"/>
    </location>
</feature>
<evidence type="ECO:0000259" key="1">
    <source>
        <dbReference type="Pfam" id="PF04471"/>
    </source>
</evidence>
<protein>
    <submittedName>
        <fullName evidence="2">23644_t:CDS:1</fullName>
    </submittedName>
</protein>
<organism evidence="2 3">
    <name type="scientific">Dentiscutata erythropus</name>
    <dbReference type="NCBI Taxonomy" id="1348616"/>
    <lineage>
        <taxon>Eukaryota</taxon>
        <taxon>Fungi</taxon>
        <taxon>Fungi incertae sedis</taxon>
        <taxon>Mucoromycota</taxon>
        <taxon>Glomeromycotina</taxon>
        <taxon>Glomeromycetes</taxon>
        <taxon>Diversisporales</taxon>
        <taxon>Gigasporaceae</taxon>
        <taxon>Dentiscutata</taxon>
    </lineage>
</organism>
<feature type="domain" description="Restriction endonuclease type IV Mrr" evidence="1">
    <location>
        <begin position="20"/>
        <end position="107"/>
    </location>
</feature>
<evidence type="ECO:0000313" key="3">
    <source>
        <dbReference type="Proteomes" id="UP000789405"/>
    </source>
</evidence>
<dbReference type="InterPro" id="IPR011335">
    <property type="entry name" value="Restrct_endonuc-II-like"/>
</dbReference>
<dbReference type="InterPro" id="IPR011856">
    <property type="entry name" value="tRNA_endonuc-like_dom_sf"/>
</dbReference>
<dbReference type="GO" id="GO:0004519">
    <property type="term" value="F:endonuclease activity"/>
    <property type="evidence" value="ECO:0007669"/>
    <property type="project" value="InterPro"/>
</dbReference>
<dbReference type="Pfam" id="PF04471">
    <property type="entry name" value="Mrr_cat"/>
    <property type="match status" value="1"/>
</dbReference>
<dbReference type="GO" id="GO:0003677">
    <property type="term" value="F:DNA binding"/>
    <property type="evidence" value="ECO:0007669"/>
    <property type="project" value="InterPro"/>
</dbReference>
<dbReference type="OrthoDB" id="2443154at2759"/>
<comment type="caution">
    <text evidence="2">The sequence shown here is derived from an EMBL/GenBank/DDBJ whole genome shotgun (WGS) entry which is preliminary data.</text>
</comment>
<proteinExistence type="predicted"/>
<gene>
    <name evidence="2" type="ORF">DERYTH_LOCUS27849</name>
</gene>
<dbReference type="Gene3D" id="3.40.1350.10">
    <property type="match status" value="1"/>
</dbReference>
<dbReference type="InterPro" id="IPR007560">
    <property type="entry name" value="Restrct_endonuc_IV_Mrr"/>
</dbReference>
<dbReference type="GO" id="GO:0006302">
    <property type="term" value="P:double-strand break repair"/>
    <property type="evidence" value="ECO:0007669"/>
    <property type="project" value="UniProtKB-ARBA"/>
</dbReference>
<dbReference type="SUPFAM" id="SSF52980">
    <property type="entry name" value="Restriction endonuclease-like"/>
    <property type="match status" value="1"/>
</dbReference>
<reference evidence="2" key="1">
    <citation type="submission" date="2021-06" db="EMBL/GenBank/DDBJ databases">
        <authorList>
            <person name="Kallberg Y."/>
            <person name="Tangrot J."/>
            <person name="Rosling A."/>
        </authorList>
    </citation>
    <scope>NUCLEOTIDE SEQUENCE</scope>
    <source>
        <strain evidence="2">MA453B</strain>
    </source>
</reference>
<name>A0A9N9PJ52_9GLOM</name>
<dbReference type="EMBL" id="CAJVPY010066001">
    <property type="protein sequence ID" value="CAG8825147.1"/>
    <property type="molecule type" value="Genomic_DNA"/>
</dbReference>
<accession>A0A9N9PJ52</accession>